<feature type="region of interest" description="Disordered" evidence="1">
    <location>
        <begin position="735"/>
        <end position="805"/>
    </location>
</feature>
<feature type="region of interest" description="Disordered" evidence="1">
    <location>
        <begin position="848"/>
        <end position="871"/>
    </location>
</feature>
<feature type="region of interest" description="Disordered" evidence="1">
    <location>
        <begin position="287"/>
        <end position="324"/>
    </location>
</feature>
<gene>
    <name evidence="2" type="ORF">PCL_05753</name>
</gene>
<proteinExistence type="predicted"/>
<protein>
    <recommendedName>
        <fullName evidence="4">Major facilitator superfamily transporter</fullName>
    </recommendedName>
</protein>
<feature type="compositionally biased region" description="Polar residues" evidence="1">
    <location>
        <begin position="390"/>
        <end position="399"/>
    </location>
</feature>
<dbReference type="Proteomes" id="UP000245956">
    <property type="component" value="Unassembled WGS sequence"/>
</dbReference>
<feature type="compositionally biased region" description="Pro residues" evidence="1">
    <location>
        <begin position="663"/>
        <end position="672"/>
    </location>
</feature>
<sequence length="1464" mass="163271">MGRGLASCVRHEVRVGLLQRINAKCLGASAERRISRDHARTPSLPPQQKQQVSHRGHVCLSAIAPVSSTVHHHTCAAVSSFCRASAAATHVDTHALTSLTHTSFEKGGWIGGEPPAGLPLGIGVGCPCVLDKRLSQPLVAVAVDLARRALDQILVRAGAATPLCPPDGISMRRYHPAIMAALRAQMSIEAGFFTPDPAGSVGGFVGIAVGESRRWKGRRPAPRTRECGGNNCRAPRDPVTVRWRRAWTQPSTGEATGARPALRSTRCHVGGVDAMCQREHNELAYAVSQRPGGGDGDGGGDPPGEPPGISEREDARPPSQNSGAVHQCLIRGGAALGAPGRSKVQLFMFLQIAAAGASPAKLQLPIPAPIRNRQGLPGATNLEATASGRDPSSASQRSTRVAPHWWTLRYQPGPTLSVQGAPLGELERPLRWVKPRCSSVLQRAPASPSAVGSCPPATLQRAPARWVHPIHPRPPVLSTSQPVSFPVRQPVAPPSFLPLFAPSTWSCRSFSLLHCDPKLYFLAGSQQGILQTIALAREPRCDSDFTRHVVTGTPRPATGVAREADAIRPSTKATVGASEKNKANPDPPAKRFGPGEPSELHSLLATTNRRRFAPSLGLADFTQPVLRRSLAFVSASSCPCEAKDLIPRPSFYLRLRPGTSATLPPPARPHAPGPYKRREMDKMLHPQPRRSLLGRPRPRIVLLVVLAAVTTWFLLFSGPAPQLHIVPYLHDQTGAKGATNPEKPVSENMPADPHHGEPTGTKAEWDIDIEDLRSWSDPDDHEDPNDTLPGFETDGTPRSPGDVGRLQHEKDLRKMWRYAYKTTANLKSSNLIYGNTMKTLTLKDNRTETQSRMLREDPKSEASFTSEKPVRFNPYPDYNSDEWKQQGHAAYVPCKGATGEFVEDLLVFKGRPQKWPAPKFGSYELLGFDPNICWERDTRLGPYGLIEQRKKVGGEYEAIKWDNVNWGDLQQRCLKLNADRFDMTRTKKNEYLDAYPELAKPTPTPATEEQKKDDSKDKEETKEKPDVPYNEKPPPKIKGRSPVRREVVKETRTAILLRSYTGMEYSENDKQVIRAMISELNLKTGGQYEVFLLVQSKGKDDRIFDDAETYQKVLRDNVPAEFHAITVLWNDEQVWNIYTELKDPNERTVHTAQWLSVQKFSHDHPQFDFIWNWEMDFRYTGHHYDLLNNLESFAKKQPRKYLWERNERWYIPEYHGDYDTTFREEVAKRHGDDTVWGPPNLPFIKPVGPKPPVASFKDDNYEWGVGEEADFLTVGPMFDPIDSQWIIANHIWGYNDENHKSTDLPRRTTIVTQSRISKRLLDIMHVENMRGNHVASEMTPQTVALLHGFKAVFAPHPVFMDRDWRGEFLNKWFNPGPNGECGGRGSPMGWGRERRYQGTTWYYRAEPPNRLYNNWMGWIDTGVGGSKWEEQHGRPCLPSAMLHQVKNTEPTEADHKSGFSLAYG</sequence>
<dbReference type="PANTHER" id="PTHR36205:SF2">
    <property type="entry name" value="MAJOR FACILITATOR SUPERFAMILY TRANSPORTER"/>
    <property type="match status" value="1"/>
</dbReference>
<accession>A0A2U3EKR0</accession>
<name>A0A2U3EKR0_PURLI</name>
<feature type="region of interest" description="Disordered" evidence="1">
    <location>
        <begin position="657"/>
        <end position="678"/>
    </location>
</feature>
<evidence type="ECO:0000256" key="1">
    <source>
        <dbReference type="SAM" id="MobiDB-lite"/>
    </source>
</evidence>
<evidence type="ECO:0008006" key="4">
    <source>
        <dbReference type="Google" id="ProtNLM"/>
    </source>
</evidence>
<dbReference type="PANTHER" id="PTHR36205">
    <property type="entry name" value="CHROMOSOME 19, WHOLE GENOME SHOTGUN SEQUENCE"/>
    <property type="match status" value="1"/>
</dbReference>
<reference evidence="2 3" key="1">
    <citation type="journal article" date="2016" name="Front. Microbiol.">
        <title>Genome and transcriptome sequences reveal the specific parasitism of the nematophagous Purpureocillium lilacinum 36-1.</title>
        <authorList>
            <person name="Xie J."/>
            <person name="Li S."/>
            <person name="Mo C."/>
            <person name="Xiao X."/>
            <person name="Peng D."/>
            <person name="Wang G."/>
            <person name="Xiao Y."/>
        </authorList>
    </citation>
    <scope>NUCLEOTIDE SEQUENCE [LARGE SCALE GENOMIC DNA]</scope>
    <source>
        <strain evidence="2 3">36-1</strain>
    </source>
</reference>
<dbReference type="EMBL" id="LCWV01000002">
    <property type="protein sequence ID" value="PWI75095.1"/>
    <property type="molecule type" value="Genomic_DNA"/>
</dbReference>
<dbReference type="Pfam" id="PF11885">
    <property type="entry name" value="DUF3405"/>
    <property type="match status" value="1"/>
</dbReference>
<evidence type="ECO:0000313" key="2">
    <source>
        <dbReference type="EMBL" id="PWI75095.1"/>
    </source>
</evidence>
<evidence type="ECO:0000313" key="3">
    <source>
        <dbReference type="Proteomes" id="UP000245956"/>
    </source>
</evidence>
<dbReference type="InterPro" id="IPR021822">
    <property type="entry name" value="DUF3405"/>
</dbReference>
<feature type="compositionally biased region" description="Basic and acidic residues" evidence="1">
    <location>
        <begin position="848"/>
        <end position="860"/>
    </location>
</feature>
<organism evidence="2 3">
    <name type="scientific">Purpureocillium lilacinum</name>
    <name type="common">Paecilomyces lilacinus</name>
    <dbReference type="NCBI Taxonomy" id="33203"/>
    <lineage>
        <taxon>Eukaryota</taxon>
        <taxon>Fungi</taxon>
        <taxon>Dikarya</taxon>
        <taxon>Ascomycota</taxon>
        <taxon>Pezizomycotina</taxon>
        <taxon>Sordariomycetes</taxon>
        <taxon>Hypocreomycetidae</taxon>
        <taxon>Hypocreales</taxon>
        <taxon>Ophiocordycipitaceae</taxon>
        <taxon>Purpureocillium</taxon>
    </lineage>
</organism>
<feature type="compositionally biased region" description="Basic and acidic residues" evidence="1">
    <location>
        <begin position="1008"/>
        <end position="1026"/>
    </location>
</feature>
<comment type="caution">
    <text evidence="2">The sequence shown here is derived from an EMBL/GenBank/DDBJ whole genome shotgun (WGS) entry which is preliminary data.</text>
</comment>
<feature type="compositionally biased region" description="Gly residues" evidence="1">
    <location>
        <begin position="291"/>
        <end position="302"/>
    </location>
</feature>
<feature type="region of interest" description="Disordered" evidence="1">
    <location>
        <begin position="567"/>
        <end position="600"/>
    </location>
</feature>
<feature type="region of interest" description="Disordered" evidence="1">
    <location>
        <begin position="992"/>
        <end position="1044"/>
    </location>
</feature>
<feature type="region of interest" description="Disordered" evidence="1">
    <location>
        <begin position="373"/>
        <end position="399"/>
    </location>
</feature>